<dbReference type="EMBL" id="CP081869">
    <property type="protein sequence ID" value="QZO02285.1"/>
    <property type="molecule type" value="Genomic_DNA"/>
</dbReference>
<evidence type="ECO:0000313" key="2">
    <source>
        <dbReference type="EMBL" id="QZO02285.1"/>
    </source>
</evidence>
<accession>A0A9E6URH5</accession>
<dbReference type="Proteomes" id="UP000825701">
    <property type="component" value="Chromosome"/>
</dbReference>
<dbReference type="KEGG" id="cmet:K6K41_06020"/>
<evidence type="ECO:0000313" key="3">
    <source>
        <dbReference type="Proteomes" id="UP000825701"/>
    </source>
</evidence>
<protein>
    <submittedName>
        <fullName evidence="2">Uncharacterized protein</fullName>
    </submittedName>
</protein>
<feature type="compositionally biased region" description="Basic and acidic residues" evidence="1">
    <location>
        <begin position="7"/>
        <end position="41"/>
    </location>
</feature>
<dbReference type="AlphaFoldDB" id="A0A9E6URH5"/>
<gene>
    <name evidence="2" type="ORF">K6K41_06020</name>
</gene>
<name>A0A9E6URH5_9HYPH</name>
<organism evidence="2 3">
    <name type="scientific">Chenggangzhangella methanolivorans</name>
    <dbReference type="NCBI Taxonomy" id="1437009"/>
    <lineage>
        <taxon>Bacteria</taxon>
        <taxon>Pseudomonadati</taxon>
        <taxon>Pseudomonadota</taxon>
        <taxon>Alphaproteobacteria</taxon>
        <taxon>Hyphomicrobiales</taxon>
        <taxon>Methylopilaceae</taxon>
        <taxon>Chenggangzhangella</taxon>
    </lineage>
</organism>
<sequence length="66" mass="6844">MGGGEKAAAKDQAEKDKHDDEPDSKSDSQHEKRPEGPHAEPKNTNYEATPGAGTLPDAGDQDATGG</sequence>
<reference evidence="2" key="1">
    <citation type="submission" date="2021-08" db="EMBL/GenBank/DDBJ databases">
        <authorList>
            <person name="Zhang H."/>
            <person name="Xu M."/>
            <person name="Yu Z."/>
            <person name="Yang L."/>
            <person name="Cai Y."/>
        </authorList>
    </citation>
    <scope>NUCLEOTIDE SEQUENCE</scope>
    <source>
        <strain evidence="2">CHL1</strain>
    </source>
</reference>
<proteinExistence type="predicted"/>
<keyword evidence="3" id="KW-1185">Reference proteome</keyword>
<evidence type="ECO:0000256" key="1">
    <source>
        <dbReference type="SAM" id="MobiDB-lite"/>
    </source>
</evidence>
<feature type="region of interest" description="Disordered" evidence="1">
    <location>
        <begin position="1"/>
        <end position="66"/>
    </location>
</feature>